<dbReference type="FunFam" id="3.40.50.850:FF:000005">
    <property type="entry name" value="Isochorismatase hydrolase"/>
    <property type="match status" value="1"/>
</dbReference>
<dbReference type="PANTHER" id="PTHR43540:SF7">
    <property type="entry name" value="ISOCHORISMATASE FAMILY PROTEIN YECD"/>
    <property type="match status" value="1"/>
</dbReference>
<evidence type="ECO:0000256" key="2">
    <source>
        <dbReference type="ARBA" id="ARBA00022801"/>
    </source>
</evidence>
<evidence type="ECO:0000259" key="3">
    <source>
        <dbReference type="Pfam" id="PF00857"/>
    </source>
</evidence>
<accession>A0A0A1M365</accession>
<dbReference type="InterPro" id="IPR016291">
    <property type="entry name" value="Isochorismatase"/>
</dbReference>
<reference evidence="4" key="1">
    <citation type="submission" date="2021-03" db="EMBL/GenBank/DDBJ databases">
        <title>Isolation of Bacillus subtilis from fermented food sample.</title>
        <authorList>
            <person name="Lakshmanan V."/>
            <person name="Athira K."/>
            <person name="Rajagopal K."/>
        </authorList>
    </citation>
    <scope>NUCLEOTIDE SEQUENCE</scope>
    <source>
        <strain evidence="4">S1</strain>
    </source>
</reference>
<comment type="similarity">
    <text evidence="1">Belongs to the isochorismatase family.</text>
</comment>
<gene>
    <name evidence="4" type="ORF">J5227_13485</name>
</gene>
<feature type="domain" description="Isochorismatase-like" evidence="3">
    <location>
        <begin position="12"/>
        <end position="183"/>
    </location>
</feature>
<dbReference type="InterPro" id="IPR050272">
    <property type="entry name" value="Isochorismatase-like_hydrls"/>
</dbReference>
<dbReference type="InterPro" id="IPR036380">
    <property type="entry name" value="Isochorismatase-like_sf"/>
</dbReference>
<dbReference type="Proteomes" id="UP000665181">
    <property type="component" value="Unassembled WGS sequence"/>
</dbReference>
<dbReference type="PANTHER" id="PTHR43540">
    <property type="entry name" value="PEROXYUREIDOACRYLATE/UREIDOACRYLATE AMIDOHYDROLASE-RELATED"/>
    <property type="match status" value="1"/>
</dbReference>
<evidence type="ECO:0000313" key="4">
    <source>
        <dbReference type="EMBL" id="MBO3795306.1"/>
    </source>
</evidence>
<dbReference type="Gene3D" id="3.40.50.850">
    <property type="entry name" value="Isochorismatase-like"/>
    <property type="match status" value="1"/>
</dbReference>
<proteinExistence type="inferred from homology"/>
<dbReference type="PRINTS" id="PR01398">
    <property type="entry name" value="ISCHRISMTASE"/>
</dbReference>
<dbReference type="GO" id="GO:0008908">
    <property type="term" value="F:isochorismatase activity"/>
    <property type="evidence" value="ECO:0007669"/>
    <property type="project" value="InterPro"/>
</dbReference>
<sequence>MMNTLNIDFQKTALVIIDLQKGIVPIDQSGQVVPNAKKLVDEFRKHNGFISFVNVAFHDGADALKPQTDEPAQGGSGEMPADWAEFVPEIGVQDGDYTVTKRQWGAFFGTDLDLQLRRRGIDTIVLCGIATNIGVESTAREAFQLGYQQIFITDAMSTFSDEEHEATLRFIFPRIGKSRTTEEFLEQVK</sequence>
<keyword evidence="2 4" id="KW-0378">Hydrolase</keyword>
<dbReference type="RefSeq" id="WP_003227761.1">
    <property type="nucleotide sequence ID" value="NZ_AP024621.1"/>
</dbReference>
<dbReference type="EMBL" id="JAGFPW010000011">
    <property type="protein sequence ID" value="MBO3795306.1"/>
    <property type="molecule type" value="Genomic_DNA"/>
</dbReference>
<dbReference type="SUPFAM" id="SSF52499">
    <property type="entry name" value="Isochorismatase-like hydrolases"/>
    <property type="match status" value="1"/>
</dbReference>
<dbReference type="AlphaFoldDB" id="A0A0A1M365"/>
<dbReference type="InterPro" id="IPR000868">
    <property type="entry name" value="Isochorismatase-like_dom"/>
</dbReference>
<protein>
    <submittedName>
        <fullName evidence="4">Hydrolase</fullName>
    </submittedName>
</protein>
<dbReference type="SMR" id="A0A0A1M365"/>
<name>A0A0A1M365_BACIU</name>
<organism evidence="4 5">
    <name type="scientific">Bacillus subtilis</name>
    <dbReference type="NCBI Taxonomy" id="1423"/>
    <lineage>
        <taxon>Bacteria</taxon>
        <taxon>Bacillati</taxon>
        <taxon>Bacillota</taxon>
        <taxon>Bacilli</taxon>
        <taxon>Bacillales</taxon>
        <taxon>Bacillaceae</taxon>
        <taxon>Bacillus</taxon>
    </lineage>
</organism>
<dbReference type="CDD" id="cd00431">
    <property type="entry name" value="cysteine_hydrolases"/>
    <property type="match status" value="1"/>
</dbReference>
<dbReference type="Pfam" id="PF00857">
    <property type="entry name" value="Isochorismatase"/>
    <property type="match status" value="1"/>
</dbReference>
<evidence type="ECO:0000256" key="1">
    <source>
        <dbReference type="ARBA" id="ARBA00006336"/>
    </source>
</evidence>
<dbReference type="NCBIfam" id="NF008517">
    <property type="entry name" value="PRK11440.1"/>
    <property type="match status" value="1"/>
</dbReference>
<evidence type="ECO:0000313" key="5">
    <source>
        <dbReference type="Proteomes" id="UP000665181"/>
    </source>
</evidence>
<comment type="caution">
    <text evidence="4">The sequence shown here is derived from an EMBL/GenBank/DDBJ whole genome shotgun (WGS) entry which is preliminary data.</text>
</comment>